<accession>A0A8H7TR32</accession>
<feature type="coiled-coil region" evidence="8">
    <location>
        <begin position="279"/>
        <end position="306"/>
    </location>
</feature>
<dbReference type="Pfam" id="PF26200">
    <property type="entry name" value="Rcat_RNF216"/>
    <property type="match status" value="1"/>
</dbReference>
<dbReference type="InterPro" id="IPR044066">
    <property type="entry name" value="TRIAD_supradom"/>
</dbReference>
<name>A0A8H7TR32_BIOOC</name>
<evidence type="ECO:0000256" key="8">
    <source>
        <dbReference type="SAM" id="Coils"/>
    </source>
</evidence>
<keyword evidence="5" id="KW-0863">Zinc-finger</keyword>
<dbReference type="PANTHER" id="PTHR22770:SF47">
    <property type="entry name" value="E3 UBIQUITIN-PROTEIN LIGASE RNF216"/>
    <property type="match status" value="1"/>
</dbReference>
<keyword evidence="3" id="KW-0479">Metal-binding</keyword>
<evidence type="ECO:0000256" key="5">
    <source>
        <dbReference type="ARBA" id="ARBA00022771"/>
    </source>
</evidence>
<sequence>MAIQRDDSVADEIHAAKMYILGKYNEQEIADLTGDDDVQAVEAKPDKNEAPKIMCVVCLEDIPEPNVVRCRTDEENEKNGTRDSNAAKHAVCRSCFLEMARNDMASPAKRVRCPGERCFTLFSSEQFRFLVDPATKFYDFDMFASLLRKEQVDDILGAISHNEACPFCYYIENFEGLPKQRHPLFQCKNDDCGKLSCRLCQSRAHDGKTCQEAKMSELDKNVEEQTRQVKRMLDEAMSEGRLRKCNHCKAGIELEAGCNKIRCRCSHYQCYYCGESLVTNAVEDDIRAAQNAKEKAEDALKGLLAEPGGRGAATAQLKQQLIQLKATHARKIQAADDKAYKHFDRSATTIYKKEKCPLYSNIDKLRCIKQFQCTKMTESRIRENCPGYNEDVLNSLVEKQLEEQNKRWVKLIRDANLDPATNPFPGNIKRARPTDHQWHQR</sequence>
<evidence type="ECO:0000256" key="2">
    <source>
        <dbReference type="ARBA" id="ARBA00022679"/>
    </source>
</evidence>
<evidence type="ECO:0000259" key="10">
    <source>
        <dbReference type="PROSITE" id="PS51873"/>
    </source>
</evidence>
<evidence type="ECO:0000256" key="4">
    <source>
        <dbReference type="ARBA" id="ARBA00022737"/>
    </source>
</evidence>
<feature type="domain" description="RING-type" evidence="10">
    <location>
        <begin position="51"/>
        <end position="296"/>
    </location>
</feature>
<comment type="pathway">
    <text evidence="1">Protein modification; protein ubiquitination.</text>
</comment>
<dbReference type="EMBL" id="JADCTT010000003">
    <property type="protein sequence ID" value="KAF9755985.1"/>
    <property type="molecule type" value="Genomic_DNA"/>
</dbReference>
<dbReference type="Gene3D" id="1.20.120.1750">
    <property type="match status" value="1"/>
</dbReference>
<evidence type="ECO:0000256" key="6">
    <source>
        <dbReference type="ARBA" id="ARBA00022786"/>
    </source>
</evidence>
<feature type="compositionally biased region" description="Basic and acidic residues" evidence="9">
    <location>
        <begin position="432"/>
        <end position="441"/>
    </location>
</feature>
<comment type="caution">
    <text evidence="11">The sequence shown here is derived from an EMBL/GenBank/DDBJ whole genome shotgun (WGS) entry which is preliminary data.</text>
</comment>
<keyword evidence="2" id="KW-0808">Transferase</keyword>
<keyword evidence="7" id="KW-0862">Zinc</keyword>
<protein>
    <recommendedName>
        <fullName evidence="10">RING-type domain-containing protein</fullName>
    </recommendedName>
</protein>
<evidence type="ECO:0000256" key="1">
    <source>
        <dbReference type="ARBA" id="ARBA00004906"/>
    </source>
</evidence>
<dbReference type="CDD" id="cd20339">
    <property type="entry name" value="BRcat_RBR_RNF216"/>
    <property type="match status" value="1"/>
</dbReference>
<organism evidence="11 12">
    <name type="scientific">Bionectria ochroleuca</name>
    <name type="common">Gliocladium roseum</name>
    <dbReference type="NCBI Taxonomy" id="29856"/>
    <lineage>
        <taxon>Eukaryota</taxon>
        <taxon>Fungi</taxon>
        <taxon>Dikarya</taxon>
        <taxon>Ascomycota</taxon>
        <taxon>Pezizomycotina</taxon>
        <taxon>Sordariomycetes</taxon>
        <taxon>Hypocreomycetidae</taxon>
        <taxon>Hypocreales</taxon>
        <taxon>Bionectriaceae</taxon>
        <taxon>Clonostachys</taxon>
    </lineage>
</organism>
<reference evidence="11" key="1">
    <citation type="submission" date="2020-10" db="EMBL/GenBank/DDBJ databases">
        <title>High-Quality Genome Resource of Clonostachys rosea strain S41 by Oxford Nanopore Long-Read Sequencing.</title>
        <authorList>
            <person name="Wang H."/>
        </authorList>
    </citation>
    <scope>NUCLEOTIDE SEQUENCE</scope>
    <source>
        <strain evidence="11">S41</strain>
    </source>
</reference>
<proteinExistence type="predicted"/>
<dbReference type="AlphaFoldDB" id="A0A8H7TR32"/>
<dbReference type="PANTHER" id="PTHR22770">
    <property type="entry name" value="UBIQUITIN CONJUGATING ENZYME 7 INTERACTING PROTEIN-RELATED"/>
    <property type="match status" value="1"/>
</dbReference>
<dbReference type="InterPro" id="IPR047545">
    <property type="entry name" value="BRcat_RBR_RNF216"/>
</dbReference>
<dbReference type="PROSITE" id="PS51873">
    <property type="entry name" value="TRIAD"/>
    <property type="match status" value="1"/>
</dbReference>
<keyword evidence="4" id="KW-0677">Repeat</keyword>
<evidence type="ECO:0000313" key="11">
    <source>
        <dbReference type="EMBL" id="KAF9755985.1"/>
    </source>
</evidence>
<feature type="coiled-coil region" evidence="8">
    <location>
        <begin position="208"/>
        <end position="235"/>
    </location>
</feature>
<dbReference type="InterPro" id="IPR051628">
    <property type="entry name" value="LUBAC_E3_Ligases"/>
</dbReference>
<dbReference type="Proteomes" id="UP000616885">
    <property type="component" value="Unassembled WGS sequence"/>
</dbReference>
<evidence type="ECO:0000256" key="7">
    <source>
        <dbReference type="ARBA" id="ARBA00022833"/>
    </source>
</evidence>
<evidence type="ECO:0000256" key="3">
    <source>
        <dbReference type="ARBA" id="ARBA00022723"/>
    </source>
</evidence>
<dbReference type="SUPFAM" id="SSF57850">
    <property type="entry name" value="RING/U-box"/>
    <property type="match status" value="1"/>
</dbReference>
<gene>
    <name evidence="11" type="ORF">IM811_011426</name>
</gene>
<dbReference type="GO" id="GO:0016740">
    <property type="term" value="F:transferase activity"/>
    <property type="evidence" value="ECO:0007669"/>
    <property type="project" value="UniProtKB-KW"/>
</dbReference>
<evidence type="ECO:0000313" key="12">
    <source>
        <dbReference type="Proteomes" id="UP000616885"/>
    </source>
</evidence>
<feature type="region of interest" description="Disordered" evidence="9">
    <location>
        <begin position="420"/>
        <end position="441"/>
    </location>
</feature>
<keyword evidence="8" id="KW-0175">Coiled coil</keyword>
<dbReference type="GO" id="GO:0008270">
    <property type="term" value="F:zinc ion binding"/>
    <property type="evidence" value="ECO:0007669"/>
    <property type="project" value="UniProtKB-KW"/>
</dbReference>
<keyword evidence="6" id="KW-0833">Ubl conjugation pathway</keyword>
<evidence type="ECO:0000256" key="9">
    <source>
        <dbReference type="SAM" id="MobiDB-lite"/>
    </source>
</evidence>